<evidence type="ECO:0000313" key="1">
    <source>
        <dbReference type="EMBL" id="MFD2637536.1"/>
    </source>
</evidence>
<dbReference type="Gene3D" id="1.10.287.1100">
    <property type="entry name" value="Sporulation inhibitor A"/>
    <property type="match status" value="1"/>
</dbReference>
<name>A0ABW5Q6R7_9BACI</name>
<reference evidence="2" key="1">
    <citation type="journal article" date="2019" name="Int. J. Syst. Evol. Microbiol.">
        <title>The Global Catalogue of Microorganisms (GCM) 10K type strain sequencing project: providing services to taxonomists for standard genome sequencing and annotation.</title>
        <authorList>
            <consortium name="The Broad Institute Genomics Platform"/>
            <consortium name="The Broad Institute Genome Sequencing Center for Infectious Disease"/>
            <person name="Wu L."/>
            <person name="Ma J."/>
        </authorList>
    </citation>
    <scope>NUCLEOTIDE SEQUENCE [LARGE SCALE GENOMIC DNA]</scope>
    <source>
        <strain evidence="2">TISTR 1571</strain>
    </source>
</reference>
<gene>
    <name evidence="1" type="primary">sda</name>
    <name evidence="1" type="ORF">ACFSW4_01455</name>
</gene>
<dbReference type="Pfam" id="PF08970">
    <property type="entry name" value="Sda"/>
    <property type="match status" value="1"/>
</dbReference>
<comment type="caution">
    <text evidence="1">The sequence shown here is derived from an EMBL/GenBank/DDBJ whole genome shotgun (WGS) entry which is preliminary data.</text>
</comment>
<accession>A0ABW5Q6R7</accession>
<keyword evidence="2" id="KW-1185">Reference proteome</keyword>
<dbReference type="GO" id="GO:0004860">
    <property type="term" value="F:protein kinase inhibitor activity"/>
    <property type="evidence" value="ECO:0007669"/>
    <property type="project" value="UniProtKB-KW"/>
</dbReference>
<evidence type="ECO:0000313" key="2">
    <source>
        <dbReference type="Proteomes" id="UP001597452"/>
    </source>
</evidence>
<dbReference type="SUPFAM" id="SSF100985">
    <property type="entry name" value="Sporulation inhibitor Sda"/>
    <property type="match status" value="1"/>
</dbReference>
<keyword evidence="1" id="KW-0649">Protein kinase inhibitor</keyword>
<proteinExistence type="predicted"/>
<organism evidence="1 2">
    <name type="scientific">Piscibacillus salipiscarius</name>
    <dbReference type="NCBI Taxonomy" id="299480"/>
    <lineage>
        <taxon>Bacteria</taxon>
        <taxon>Bacillati</taxon>
        <taxon>Bacillota</taxon>
        <taxon>Bacilli</taxon>
        <taxon>Bacillales</taxon>
        <taxon>Bacillaceae</taxon>
        <taxon>Piscibacillus</taxon>
    </lineage>
</organism>
<dbReference type="Proteomes" id="UP001597452">
    <property type="component" value="Unassembled WGS sequence"/>
</dbReference>
<sequence>MHFLNNDQLISAYIKSINLELELDFIELLEQELYMRKINPDTVRLMIG</sequence>
<dbReference type="InterPro" id="IPR015064">
    <property type="entry name" value="Sda"/>
</dbReference>
<dbReference type="InterPro" id="IPR036916">
    <property type="entry name" value="Sda_sf"/>
</dbReference>
<protein>
    <submittedName>
        <fullName evidence="1">Sporulation histidine kinase inhibitor Sda</fullName>
    </submittedName>
</protein>
<dbReference type="EMBL" id="JBHUMZ010000008">
    <property type="protein sequence ID" value="MFD2637536.1"/>
    <property type="molecule type" value="Genomic_DNA"/>
</dbReference>
<dbReference type="RefSeq" id="WP_279401607.1">
    <property type="nucleotide sequence ID" value="NZ_JBHUMZ010000008.1"/>
</dbReference>